<name>A0A6A5ZC62_9PLEO</name>
<evidence type="ECO:0000256" key="1">
    <source>
        <dbReference type="SAM" id="MobiDB-lite"/>
    </source>
</evidence>
<feature type="region of interest" description="Disordered" evidence="1">
    <location>
        <begin position="474"/>
        <end position="508"/>
    </location>
</feature>
<accession>A0A6A5ZC62</accession>
<feature type="compositionally biased region" description="Polar residues" evidence="1">
    <location>
        <begin position="26"/>
        <end position="35"/>
    </location>
</feature>
<organism evidence="2 3">
    <name type="scientific">Lophiotrema nucula</name>
    <dbReference type="NCBI Taxonomy" id="690887"/>
    <lineage>
        <taxon>Eukaryota</taxon>
        <taxon>Fungi</taxon>
        <taxon>Dikarya</taxon>
        <taxon>Ascomycota</taxon>
        <taxon>Pezizomycotina</taxon>
        <taxon>Dothideomycetes</taxon>
        <taxon>Pleosporomycetidae</taxon>
        <taxon>Pleosporales</taxon>
        <taxon>Lophiotremataceae</taxon>
        <taxon>Lophiotrema</taxon>
    </lineage>
</organism>
<feature type="region of interest" description="Disordered" evidence="1">
    <location>
        <begin position="1"/>
        <end position="54"/>
    </location>
</feature>
<dbReference type="EMBL" id="ML977319">
    <property type="protein sequence ID" value="KAF2117062.1"/>
    <property type="molecule type" value="Genomic_DNA"/>
</dbReference>
<keyword evidence="3" id="KW-1185">Reference proteome</keyword>
<evidence type="ECO:0000313" key="2">
    <source>
        <dbReference type="EMBL" id="KAF2117062.1"/>
    </source>
</evidence>
<feature type="compositionally biased region" description="Basic and acidic residues" evidence="1">
    <location>
        <begin position="480"/>
        <end position="498"/>
    </location>
</feature>
<protein>
    <submittedName>
        <fullName evidence="2">Uncharacterized protein</fullName>
    </submittedName>
</protein>
<sequence>MALTDSPTADIRSKLEQVEIDPAASPNLSKLSQKMDSARITGSPAQTTPGLTAPPSVRPMAPPVVAFPAPNPHLASPVPPTQNENQKTLPDLATMTQENLDAYISNLNPFNEAPQKGLGSAGPVIKKVKTGTSQEQADSILWIDPALRAQMIPFPEGLNIDLRTKELQYDSSVNKNDTSASANTLQSIDALVTNILEQGARVEVLGFKSLLQPATQAFRDDFPTYSKYLFAENNRALEGDPLPFPPHEIEHLSKLMARTTLERWSTTKIDSRKEVNWAPISPKTHPYHPYWLPGHPSNVLIDKVLSRIDVATHAPSPDEARSIIPDPELTNLLNSSPFPNTLLPPHLQQYSHFFTASGYQLASSPLPKDPAAREELCKHMADHILARYLRFGKGVIPAFAPLEHEFYPKWLADHTSGDVVARHYRIMKPGEKVFGRGRKKVEGKVVEKVWIRTESGIFRCLPKVEVEERDTIVSKGNKGTKGEGKTAVRLGDEGMKEKEDEEMDDVFL</sequence>
<feature type="compositionally biased region" description="Acidic residues" evidence="1">
    <location>
        <begin position="499"/>
        <end position="508"/>
    </location>
</feature>
<proteinExistence type="predicted"/>
<gene>
    <name evidence="2" type="ORF">BDV96DRAFT_644495</name>
</gene>
<dbReference type="AlphaFoldDB" id="A0A6A5ZC62"/>
<reference evidence="2" key="1">
    <citation type="journal article" date="2020" name="Stud. Mycol.">
        <title>101 Dothideomycetes genomes: a test case for predicting lifestyles and emergence of pathogens.</title>
        <authorList>
            <person name="Haridas S."/>
            <person name="Albert R."/>
            <person name="Binder M."/>
            <person name="Bloem J."/>
            <person name="Labutti K."/>
            <person name="Salamov A."/>
            <person name="Andreopoulos B."/>
            <person name="Baker S."/>
            <person name="Barry K."/>
            <person name="Bills G."/>
            <person name="Bluhm B."/>
            <person name="Cannon C."/>
            <person name="Castanera R."/>
            <person name="Culley D."/>
            <person name="Daum C."/>
            <person name="Ezra D."/>
            <person name="Gonzalez J."/>
            <person name="Henrissat B."/>
            <person name="Kuo A."/>
            <person name="Liang C."/>
            <person name="Lipzen A."/>
            <person name="Lutzoni F."/>
            <person name="Magnuson J."/>
            <person name="Mondo S."/>
            <person name="Nolan M."/>
            <person name="Ohm R."/>
            <person name="Pangilinan J."/>
            <person name="Park H.-J."/>
            <person name="Ramirez L."/>
            <person name="Alfaro M."/>
            <person name="Sun H."/>
            <person name="Tritt A."/>
            <person name="Yoshinaga Y."/>
            <person name="Zwiers L.-H."/>
            <person name="Turgeon B."/>
            <person name="Goodwin S."/>
            <person name="Spatafora J."/>
            <person name="Crous P."/>
            <person name="Grigoriev I."/>
        </authorList>
    </citation>
    <scope>NUCLEOTIDE SEQUENCE</scope>
    <source>
        <strain evidence="2">CBS 627.86</strain>
    </source>
</reference>
<dbReference type="Proteomes" id="UP000799770">
    <property type="component" value="Unassembled WGS sequence"/>
</dbReference>
<evidence type="ECO:0000313" key="3">
    <source>
        <dbReference type="Proteomes" id="UP000799770"/>
    </source>
</evidence>